<evidence type="ECO:0000313" key="1">
    <source>
        <dbReference type="EMBL" id="TFK83694.1"/>
    </source>
</evidence>
<dbReference type="InParanoid" id="A0A5C3P232"/>
<sequence>MQRTRRPHSEQIEAFHPGFNLAQPLLSCQDGRSLFVHSDTVSRCYHHPCGGGVRGRRGILRVRVPRVVGPRPNSESPEYLRLRGSVFLLLPGPAFDLLLSRCQQLCSKKASSTSLSHCAPTLAVPVSTSPPPCSAYCYNCSGDLLTPWGR</sequence>
<evidence type="ECO:0000313" key="2">
    <source>
        <dbReference type="Proteomes" id="UP000308197"/>
    </source>
</evidence>
<reference evidence="1 2" key="1">
    <citation type="journal article" date="2019" name="Nat. Ecol. Evol.">
        <title>Megaphylogeny resolves global patterns of mushroom evolution.</title>
        <authorList>
            <person name="Varga T."/>
            <person name="Krizsan K."/>
            <person name="Foldi C."/>
            <person name="Dima B."/>
            <person name="Sanchez-Garcia M."/>
            <person name="Sanchez-Ramirez S."/>
            <person name="Szollosi G.J."/>
            <person name="Szarkandi J.G."/>
            <person name="Papp V."/>
            <person name="Albert L."/>
            <person name="Andreopoulos W."/>
            <person name="Angelini C."/>
            <person name="Antonin V."/>
            <person name="Barry K.W."/>
            <person name="Bougher N.L."/>
            <person name="Buchanan P."/>
            <person name="Buyck B."/>
            <person name="Bense V."/>
            <person name="Catcheside P."/>
            <person name="Chovatia M."/>
            <person name="Cooper J."/>
            <person name="Damon W."/>
            <person name="Desjardin D."/>
            <person name="Finy P."/>
            <person name="Geml J."/>
            <person name="Haridas S."/>
            <person name="Hughes K."/>
            <person name="Justo A."/>
            <person name="Karasinski D."/>
            <person name="Kautmanova I."/>
            <person name="Kiss B."/>
            <person name="Kocsube S."/>
            <person name="Kotiranta H."/>
            <person name="LaButti K.M."/>
            <person name="Lechner B.E."/>
            <person name="Liimatainen K."/>
            <person name="Lipzen A."/>
            <person name="Lukacs Z."/>
            <person name="Mihaltcheva S."/>
            <person name="Morgado L.N."/>
            <person name="Niskanen T."/>
            <person name="Noordeloos M.E."/>
            <person name="Ohm R.A."/>
            <person name="Ortiz-Santana B."/>
            <person name="Ovrebo C."/>
            <person name="Racz N."/>
            <person name="Riley R."/>
            <person name="Savchenko A."/>
            <person name="Shiryaev A."/>
            <person name="Soop K."/>
            <person name="Spirin V."/>
            <person name="Szebenyi C."/>
            <person name="Tomsovsky M."/>
            <person name="Tulloss R.E."/>
            <person name="Uehling J."/>
            <person name="Grigoriev I.V."/>
            <person name="Vagvolgyi C."/>
            <person name="Papp T."/>
            <person name="Martin F.M."/>
            <person name="Miettinen O."/>
            <person name="Hibbett D.S."/>
            <person name="Nagy L.G."/>
        </authorList>
    </citation>
    <scope>NUCLEOTIDE SEQUENCE [LARGE SCALE GENOMIC DNA]</scope>
    <source>
        <strain evidence="1 2">HHB13444</strain>
    </source>
</reference>
<dbReference type="Proteomes" id="UP000308197">
    <property type="component" value="Unassembled WGS sequence"/>
</dbReference>
<proteinExistence type="predicted"/>
<gene>
    <name evidence="1" type="ORF">K466DRAFT_252927</name>
</gene>
<dbReference type="AlphaFoldDB" id="A0A5C3P232"/>
<protein>
    <submittedName>
        <fullName evidence="1">Uncharacterized protein</fullName>
    </submittedName>
</protein>
<accession>A0A5C3P232</accession>
<organism evidence="1 2">
    <name type="scientific">Polyporus arcularius HHB13444</name>
    <dbReference type="NCBI Taxonomy" id="1314778"/>
    <lineage>
        <taxon>Eukaryota</taxon>
        <taxon>Fungi</taxon>
        <taxon>Dikarya</taxon>
        <taxon>Basidiomycota</taxon>
        <taxon>Agaricomycotina</taxon>
        <taxon>Agaricomycetes</taxon>
        <taxon>Polyporales</taxon>
        <taxon>Polyporaceae</taxon>
        <taxon>Polyporus</taxon>
    </lineage>
</organism>
<dbReference type="EMBL" id="ML211372">
    <property type="protein sequence ID" value="TFK83694.1"/>
    <property type="molecule type" value="Genomic_DNA"/>
</dbReference>
<name>A0A5C3P232_9APHY</name>
<keyword evidence="2" id="KW-1185">Reference proteome</keyword>